<accession>A0A6J7WX63</accession>
<reference evidence="1" key="1">
    <citation type="submission" date="2020-05" db="EMBL/GenBank/DDBJ databases">
        <authorList>
            <person name="Chiriac C."/>
            <person name="Salcher M."/>
            <person name="Ghai R."/>
            <person name="Kavagutti S V."/>
        </authorList>
    </citation>
    <scope>NUCLEOTIDE SEQUENCE</scope>
</reference>
<sequence length="74" mass="8166">MSLSEAIELLTTTYQSLDSVASGIQVDAKEVNEALNKADPDSAEYVALQALAKFNPYENTKKEKVKKDDDTNKE</sequence>
<gene>
    <name evidence="1" type="ORF">UFOVP367_4</name>
</gene>
<proteinExistence type="predicted"/>
<protein>
    <submittedName>
        <fullName evidence="1">Uncharacterized protein</fullName>
    </submittedName>
</protein>
<organism evidence="1">
    <name type="scientific">uncultured Caudovirales phage</name>
    <dbReference type="NCBI Taxonomy" id="2100421"/>
    <lineage>
        <taxon>Viruses</taxon>
        <taxon>Duplodnaviria</taxon>
        <taxon>Heunggongvirae</taxon>
        <taxon>Uroviricota</taxon>
        <taxon>Caudoviricetes</taxon>
        <taxon>Peduoviridae</taxon>
        <taxon>Maltschvirus</taxon>
        <taxon>Maltschvirus maltsch</taxon>
    </lineage>
</organism>
<name>A0A6J7WX63_9CAUD</name>
<dbReference type="EMBL" id="LR798310">
    <property type="protein sequence ID" value="CAB5222360.1"/>
    <property type="molecule type" value="Genomic_DNA"/>
</dbReference>
<evidence type="ECO:0000313" key="1">
    <source>
        <dbReference type="EMBL" id="CAB5222360.1"/>
    </source>
</evidence>